<dbReference type="PRINTS" id="PR00036">
    <property type="entry name" value="HTHLACI"/>
</dbReference>
<evidence type="ECO:0000256" key="1">
    <source>
        <dbReference type="ARBA" id="ARBA00023015"/>
    </source>
</evidence>
<dbReference type="RefSeq" id="WP_100162636.1">
    <property type="nucleotide sequence ID" value="NZ_PGTB01000038.1"/>
</dbReference>
<dbReference type="Pfam" id="PF13407">
    <property type="entry name" value="Peripla_BP_4"/>
    <property type="match status" value="1"/>
</dbReference>
<evidence type="ECO:0000259" key="4">
    <source>
        <dbReference type="PROSITE" id="PS50932"/>
    </source>
</evidence>
<keyword evidence="1" id="KW-0805">Transcription regulation</keyword>
<keyword evidence="3" id="KW-0804">Transcription</keyword>
<sequence length="342" mass="37135">MSKPTVHDIAREAGVSLATVDRVLNERAGVREVTVKRVREAVSRLGYVRDISAANLARQRRYRFAFLLPDTPSQFLKVLQDAIDEAALGLKLDRCEIQVLRVPVSDPVALVNVFRRLERIAVDGVAVMGNETPMMRDLIARLKARRMAVVALITDQPNSERDHFIGIDNMAAGRTAAVLMGRFAGPRRGSVAVVVNSMQARDMVERRIGFDQVLSEQFPGLTALPTVEGRDDHEVTARVIAQCLDSHADVVGIYCAGAGLRGVSQVVAERGLAGRQVVVGHDLTPHSRAALEAGTIDAIINQNAGHLARSAARVLKAQCDGVGVIASQEKIRIEIVIKENLP</sequence>
<dbReference type="EMBL" id="PGTB01000038">
    <property type="protein sequence ID" value="PJE36553.1"/>
    <property type="molecule type" value="Genomic_DNA"/>
</dbReference>
<dbReference type="PANTHER" id="PTHR30146">
    <property type="entry name" value="LACI-RELATED TRANSCRIPTIONAL REPRESSOR"/>
    <property type="match status" value="1"/>
</dbReference>
<keyword evidence="6" id="KW-1185">Reference proteome</keyword>
<reference evidence="5 6" key="1">
    <citation type="journal article" date="2018" name="Int. J. Syst. Evol. Microbiol.">
        <title>Pseudooceanicola lipolyticus sp. nov., a marine alphaproteobacterium, reclassification of Oceanicola flagellatus as Pseudooceanicola flagellatus comb. nov. and emended description of the genus Pseudooceanicola.</title>
        <authorList>
            <person name="Huang M.-M."/>
            <person name="Guo L.-L."/>
            <person name="Wu Y.-H."/>
            <person name="Lai Q.-L."/>
            <person name="Shao Z.-Z."/>
            <person name="Wang C.-S."/>
            <person name="Wu M."/>
            <person name="Xu X.-W."/>
        </authorList>
    </citation>
    <scope>NUCLEOTIDE SEQUENCE [LARGE SCALE GENOMIC DNA]</scope>
    <source>
        <strain evidence="5 6">157</strain>
    </source>
</reference>
<evidence type="ECO:0000313" key="6">
    <source>
        <dbReference type="Proteomes" id="UP000231553"/>
    </source>
</evidence>
<keyword evidence="2" id="KW-0238">DNA-binding</keyword>
<gene>
    <name evidence="5" type="ORF">CVM52_11465</name>
</gene>
<proteinExistence type="predicted"/>
<dbReference type="PROSITE" id="PS00356">
    <property type="entry name" value="HTH_LACI_1"/>
    <property type="match status" value="1"/>
</dbReference>
<dbReference type="InterPro" id="IPR025997">
    <property type="entry name" value="SBP_2_dom"/>
</dbReference>
<dbReference type="Pfam" id="PF00356">
    <property type="entry name" value="LacI"/>
    <property type="match status" value="1"/>
</dbReference>
<dbReference type="PANTHER" id="PTHR30146:SF152">
    <property type="entry name" value="TRANSCRIPTIONAL REGULATORY PROTEIN"/>
    <property type="match status" value="1"/>
</dbReference>
<dbReference type="InterPro" id="IPR000843">
    <property type="entry name" value="HTH_LacI"/>
</dbReference>
<dbReference type="InterPro" id="IPR028082">
    <property type="entry name" value="Peripla_BP_I"/>
</dbReference>
<dbReference type="Gene3D" id="1.10.260.40">
    <property type="entry name" value="lambda repressor-like DNA-binding domains"/>
    <property type="match status" value="1"/>
</dbReference>
<evidence type="ECO:0000313" key="5">
    <source>
        <dbReference type="EMBL" id="PJE36553.1"/>
    </source>
</evidence>
<dbReference type="PROSITE" id="PS50932">
    <property type="entry name" value="HTH_LACI_2"/>
    <property type="match status" value="1"/>
</dbReference>
<dbReference type="GO" id="GO:0000976">
    <property type="term" value="F:transcription cis-regulatory region binding"/>
    <property type="evidence" value="ECO:0007669"/>
    <property type="project" value="TreeGrafter"/>
</dbReference>
<dbReference type="AlphaFoldDB" id="A0A2M8J191"/>
<dbReference type="InterPro" id="IPR010982">
    <property type="entry name" value="Lambda_DNA-bd_dom_sf"/>
</dbReference>
<dbReference type="SMART" id="SM00354">
    <property type="entry name" value="HTH_LACI"/>
    <property type="match status" value="1"/>
</dbReference>
<accession>A0A2M8J191</accession>
<dbReference type="CDD" id="cd01392">
    <property type="entry name" value="HTH_LacI"/>
    <property type="match status" value="1"/>
</dbReference>
<dbReference type="Proteomes" id="UP000231553">
    <property type="component" value="Unassembled WGS sequence"/>
</dbReference>
<comment type="caution">
    <text evidence="5">The sequence shown here is derived from an EMBL/GenBank/DDBJ whole genome shotgun (WGS) entry which is preliminary data.</text>
</comment>
<name>A0A2M8J191_9RHOB</name>
<evidence type="ECO:0000256" key="2">
    <source>
        <dbReference type="ARBA" id="ARBA00023125"/>
    </source>
</evidence>
<dbReference type="GO" id="GO:0003700">
    <property type="term" value="F:DNA-binding transcription factor activity"/>
    <property type="evidence" value="ECO:0007669"/>
    <property type="project" value="TreeGrafter"/>
</dbReference>
<organism evidence="5 6">
    <name type="scientific">Pseudooceanicola lipolyticus</name>
    <dbReference type="NCBI Taxonomy" id="2029104"/>
    <lineage>
        <taxon>Bacteria</taxon>
        <taxon>Pseudomonadati</taxon>
        <taxon>Pseudomonadota</taxon>
        <taxon>Alphaproteobacteria</taxon>
        <taxon>Rhodobacterales</taxon>
        <taxon>Paracoccaceae</taxon>
        <taxon>Pseudooceanicola</taxon>
    </lineage>
</organism>
<dbReference type="CDD" id="cd06307">
    <property type="entry name" value="PBP1_sugar_binding"/>
    <property type="match status" value="1"/>
</dbReference>
<dbReference type="SUPFAM" id="SSF53822">
    <property type="entry name" value="Periplasmic binding protein-like I"/>
    <property type="match status" value="1"/>
</dbReference>
<feature type="domain" description="HTH lacI-type" evidence="4">
    <location>
        <begin position="4"/>
        <end position="58"/>
    </location>
</feature>
<dbReference type="Gene3D" id="3.40.50.2300">
    <property type="match status" value="2"/>
</dbReference>
<protein>
    <submittedName>
        <fullName evidence="5">LacI family transcriptional regulator</fullName>
    </submittedName>
</protein>
<dbReference type="SUPFAM" id="SSF47413">
    <property type="entry name" value="lambda repressor-like DNA-binding domains"/>
    <property type="match status" value="1"/>
</dbReference>
<evidence type="ECO:0000256" key="3">
    <source>
        <dbReference type="ARBA" id="ARBA00023163"/>
    </source>
</evidence>
<dbReference type="OrthoDB" id="9805774at2"/>